<dbReference type="Pfam" id="PF01636">
    <property type="entry name" value="APH"/>
    <property type="match status" value="1"/>
</dbReference>
<dbReference type="Gene3D" id="3.90.1200.10">
    <property type="match status" value="1"/>
</dbReference>
<accession>A0A7C9HB15</accession>
<proteinExistence type="predicted"/>
<evidence type="ECO:0000313" key="2">
    <source>
        <dbReference type="EMBL" id="MTJ04644.1"/>
    </source>
</evidence>
<evidence type="ECO:0000259" key="1">
    <source>
        <dbReference type="Pfam" id="PF01636"/>
    </source>
</evidence>
<dbReference type="GO" id="GO:0016740">
    <property type="term" value="F:transferase activity"/>
    <property type="evidence" value="ECO:0007669"/>
    <property type="project" value="UniProtKB-KW"/>
</dbReference>
<organism evidence="2 3">
    <name type="scientific">Sediminimonas qiaohouensis</name>
    <dbReference type="NCBI Taxonomy" id="552061"/>
    <lineage>
        <taxon>Bacteria</taxon>
        <taxon>Pseudomonadati</taxon>
        <taxon>Pseudomonadota</taxon>
        <taxon>Alphaproteobacteria</taxon>
        <taxon>Rhodobacterales</taxon>
        <taxon>Roseobacteraceae</taxon>
        <taxon>Sediminimonas</taxon>
    </lineage>
</organism>
<reference evidence="2 3" key="1">
    <citation type="submission" date="2019-06" db="EMBL/GenBank/DDBJ databases">
        <title>Enrichment of Autotrophic Halophilic Microorganisms from Red Sea Brine Pool Using Microbial Electrosynthesis System.</title>
        <authorList>
            <person name="Alqahtani M.F."/>
            <person name="Bajracharya S."/>
            <person name="Katuri K.P."/>
            <person name="Ali M."/>
            <person name="Saikaly P.E."/>
        </authorList>
    </citation>
    <scope>NUCLEOTIDE SEQUENCE [LARGE SCALE GENOMIC DNA]</scope>
    <source>
        <strain evidence="2">MES6</strain>
    </source>
</reference>
<dbReference type="InterPro" id="IPR011009">
    <property type="entry name" value="Kinase-like_dom_sf"/>
</dbReference>
<evidence type="ECO:0000313" key="3">
    <source>
        <dbReference type="Proteomes" id="UP000483078"/>
    </source>
</evidence>
<dbReference type="EMBL" id="VENJ01000010">
    <property type="protein sequence ID" value="MTJ04644.1"/>
    <property type="molecule type" value="Genomic_DNA"/>
</dbReference>
<dbReference type="SUPFAM" id="SSF56112">
    <property type="entry name" value="Protein kinase-like (PK-like)"/>
    <property type="match status" value="1"/>
</dbReference>
<protein>
    <submittedName>
        <fullName evidence="2">Aminoglycoside phosphotransferase family protein</fullName>
    </submittedName>
</protein>
<dbReference type="InterPro" id="IPR002575">
    <property type="entry name" value="Aminoglycoside_PTrfase"/>
</dbReference>
<name>A0A7C9HB15_9RHOB</name>
<feature type="domain" description="Aminoglycoside phosphotransferase" evidence="1">
    <location>
        <begin position="75"/>
        <end position="298"/>
    </location>
</feature>
<dbReference type="Proteomes" id="UP000483078">
    <property type="component" value="Unassembled WGS sequence"/>
</dbReference>
<sequence>MARRFLSLTAAPGSRPKPLPPCAAAEPALPWRVTFHSVWPTEWTLAERAAAMASDFAQFVRHLEKEGIVPAGASWTRMEGGRTNRLWKLDAGEGTDALVVKLYSHAAPNPMFPNQPEAEERVLRHLVGQGVAPECHALLETPLGPCLIYRYLPGAPWRTDPAPVARQLRRLHQMPAPPDLRHGVDGAAQIIEQTRLILSHVPQKQSREHEQTLPRMALPGPSGQRALLHGDVVPGNLVMASEGPVLIDWQCPAAGDPAEDLAIFLSPAMQQLYCGRPLDKAERAAFLAAYDDPETIARFRALAPWHHWRMAAYCLWRLHQGATDYAEGYALERAALCRYAESAAARDAVL</sequence>
<gene>
    <name evidence="2" type="ORF">FH759_08130</name>
</gene>
<dbReference type="AlphaFoldDB" id="A0A7C9HB15"/>
<comment type="caution">
    <text evidence="2">The sequence shown here is derived from an EMBL/GenBank/DDBJ whole genome shotgun (WGS) entry which is preliminary data.</text>
</comment>
<keyword evidence="2" id="KW-0808">Transferase</keyword>